<name>A0AAV7FHR2_ARIFI</name>
<sequence length="148" mass="16530">MALSGDMEDFSASQTVVWFDPPVPLLRGPVPSGLSDNPSVGPFVLAFRDDRSWRSAFHRTQSKCIQQCEWILLEREKCEEREMSSCLVAARESCIQFAKDKCIAPFRDARIAVTSSMYTGSLPKTATQVTNYRGSVLLDNDSGDNMQK</sequence>
<evidence type="ECO:0000313" key="2">
    <source>
        <dbReference type="Proteomes" id="UP000825729"/>
    </source>
</evidence>
<proteinExistence type="predicted"/>
<dbReference type="GO" id="GO:0009536">
    <property type="term" value="C:plastid"/>
    <property type="evidence" value="ECO:0007669"/>
    <property type="project" value="TreeGrafter"/>
</dbReference>
<accession>A0AAV7FHR2</accession>
<gene>
    <name evidence="1" type="ORF">H6P81_004289</name>
</gene>
<dbReference type="PANTHER" id="PTHR36773">
    <property type="entry name" value="EXPRESSED PROTEIN"/>
    <property type="match status" value="1"/>
</dbReference>
<dbReference type="EMBL" id="JAINDJ010000002">
    <property type="protein sequence ID" value="KAG9459781.1"/>
    <property type="molecule type" value="Genomic_DNA"/>
</dbReference>
<organism evidence="1 2">
    <name type="scientific">Aristolochia fimbriata</name>
    <name type="common">White veined hardy Dutchman's pipe vine</name>
    <dbReference type="NCBI Taxonomy" id="158543"/>
    <lineage>
        <taxon>Eukaryota</taxon>
        <taxon>Viridiplantae</taxon>
        <taxon>Streptophyta</taxon>
        <taxon>Embryophyta</taxon>
        <taxon>Tracheophyta</taxon>
        <taxon>Spermatophyta</taxon>
        <taxon>Magnoliopsida</taxon>
        <taxon>Magnoliidae</taxon>
        <taxon>Piperales</taxon>
        <taxon>Aristolochiaceae</taxon>
        <taxon>Aristolochia</taxon>
    </lineage>
</organism>
<dbReference type="AlphaFoldDB" id="A0AAV7FHR2"/>
<dbReference type="Proteomes" id="UP000825729">
    <property type="component" value="Unassembled WGS sequence"/>
</dbReference>
<protein>
    <submittedName>
        <fullName evidence="1">Uncharacterized protein</fullName>
    </submittedName>
</protein>
<evidence type="ECO:0000313" key="1">
    <source>
        <dbReference type="EMBL" id="KAG9459781.1"/>
    </source>
</evidence>
<keyword evidence="2" id="KW-1185">Reference proteome</keyword>
<dbReference type="PANTHER" id="PTHR36773:SF1">
    <property type="entry name" value="EXPRESSED PROTEIN"/>
    <property type="match status" value="1"/>
</dbReference>
<comment type="caution">
    <text evidence="1">The sequence shown here is derived from an EMBL/GenBank/DDBJ whole genome shotgun (WGS) entry which is preliminary data.</text>
</comment>
<reference evidence="1 2" key="1">
    <citation type="submission" date="2021-07" db="EMBL/GenBank/DDBJ databases">
        <title>The Aristolochia fimbriata genome: insights into angiosperm evolution, floral development and chemical biosynthesis.</title>
        <authorList>
            <person name="Jiao Y."/>
        </authorList>
    </citation>
    <scope>NUCLEOTIDE SEQUENCE [LARGE SCALE GENOMIC DNA]</scope>
    <source>
        <strain evidence="1">IBCAS-2021</strain>
        <tissue evidence="1">Leaf</tissue>
    </source>
</reference>